<dbReference type="Proteomes" id="UP000236520">
    <property type="component" value="Unassembled WGS sequence"/>
</dbReference>
<protein>
    <submittedName>
        <fullName evidence="1">Uncharacterized protein</fullName>
    </submittedName>
</protein>
<dbReference type="AlphaFoldDB" id="A0A2J7ZCW9"/>
<evidence type="ECO:0000313" key="1">
    <source>
        <dbReference type="EMBL" id="PNG98121.1"/>
    </source>
</evidence>
<name>A0A2J7ZCW9_STRMQ</name>
<accession>A0A2J7ZCW9</accession>
<comment type="caution">
    <text evidence="1">The sequence shown here is derived from an EMBL/GenBank/DDBJ whole genome shotgun (WGS) entry which is preliminary data.</text>
</comment>
<evidence type="ECO:0000313" key="2">
    <source>
        <dbReference type="Proteomes" id="UP000236520"/>
    </source>
</evidence>
<organism evidence="1 2">
    <name type="scientific">Streptomyces malaysiensis</name>
    <dbReference type="NCBI Taxonomy" id="92644"/>
    <lineage>
        <taxon>Bacteria</taxon>
        <taxon>Bacillati</taxon>
        <taxon>Actinomycetota</taxon>
        <taxon>Actinomycetes</taxon>
        <taxon>Kitasatosporales</taxon>
        <taxon>Streptomycetaceae</taxon>
        <taxon>Streptomyces</taxon>
        <taxon>Streptomyces violaceusniger group</taxon>
    </lineage>
</organism>
<gene>
    <name evidence="1" type="ORF">SMF913_14146</name>
</gene>
<dbReference type="EMBL" id="LJIW01000001">
    <property type="protein sequence ID" value="PNG98121.1"/>
    <property type="molecule type" value="Genomic_DNA"/>
</dbReference>
<reference evidence="1 2" key="1">
    <citation type="submission" date="2015-09" db="EMBL/GenBank/DDBJ databases">
        <title>Genome sequence, genome mining and natural product profiling of a biocontrol bacterium Streptomyces malaysiensis F913.</title>
        <authorList>
            <person name="Xu Y."/>
            <person name="Wei J."/>
            <person name="Xie J."/>
            <person name="Li T."/>
            <person name="Zhou Z."/>
        </authorList>
    </citation>
    <scope>NUCLEOTIDE SEQUENCE [LARGE SCALE GENOMIC DNA]</scope>
    <source>
        <strain evidence="1 2">F913</strain>
    </source>
</reference>
<proteinExistence type="predicted"/>
<sequence length="45" mass="4804">MATWRNLAVGALRLNGAKNISLGPLRGRPGPAHAFSAFSQAENER</sequence>
<keyword evidence="2" id="KW-1185">Reference proteome</keyword>